<reference evidence="3" key="2">
    <citation type="submission" date="2012-04" db="EMBL/GenBank/DDBJ databases">
        <title>Complete genome sequence of Providencia stuartii clinical isolate MRSN 2154.</title>
        <authorList>
            <person name="Clifford R.J."/>
            <person name="Hang J."/>
            <person name="Riley M.C."/>
            <person name="Onmus-Leone F."/>
            <person name="Kuschner R.A."/>
            <person name="Lesho E.P."/>
            <person name="Waterman P.E."/>
        </authorList>
    </citation>
    <scope>NUCLEOTIDE SEQUENCE [LARGE SCALE GENOMIC DNA]</scope>
    <source>
        <strain evidence="3">MRSN 2154</strain>
    </source>
</reference>
<reference evidence="2 3" key="1">
    <citation type="journal article" date="2012" name="J. Bacteriol.">
        <title>Complete Genome Sequence of Providencia stuartii Clinical Isolate MRSN 2154.</title>
        <authorList>
            <person name="Clifford R.J."/>
            <person name="Hang J."/>
            <person name="Riley M.C."/>
            <person name="Onmus-Leone F."/>
            <person name="Kuschner R.A."/>
            <person name="Lesho E.P."/>
            <person name="Waterman P.E."/>
        </authorList>
    </citation>
    <scope>NUCLEOTIDE SEQUENCE [LARGE SCALE GENOMIC DNA]</scope>
    <source>
        <strain evidence="2 3">MRSN 2154</strain>
    </source>
</reference>
<dbReference type="GeneID" id="93518991"/>
<gene>
    <name evidence="2" type="ordered locus">S70_01370</name>
</gene>
<dbReference type="OrthoDB" id="6466385at2"/>
<feature type="signal peptide" evidence="1">
    <location>
        <begin position="1"/>
        <end position="22"/>
    </location>
</feature>
<feature type="chain" id="PRO_5007303682" evidence="1">
    <location>
        <begin position="23"/>
        <end position="118"/>
    </location>
</feature>
<name>A0A140NH14_PROSM</name>
<sequence length="118" mass="13453">MNYLKPLFISASLFAISFSSFAYNDNNYCDGAWHKNGYHNQQQYNDRPCDNNRHYNGSGRHYGRHNGAMQYSTSIQTTQPDETLKKIAADAPKGESGKQYVVRVSVIEISNNNTPQQR</sequence>
<protein>
    <submittedName>
        <fullName evidence="2">Uncharacterized protein</fullName>
    </submittedName>
</protein>
<keyword evidence="1" id="KW-0732">Signal</keyword>
<dbReference type="PATRIC" id="fig|1157951.4.peg.277"/>
<evidence type="ECO:0000313" key="2">
    <source>
        <dbReference type="EMBL" id="AFH92171.1"/>
    </source>
</evidence>
<proteinExistence type="predicted"/>
<dbReference type="KEGG" id="psi:S70_01370"/>
<dbReference type="RefSeq" id="WP_004920739.1">
    <property type="nucleotide sequence ID" value="NC_017731.1"/>
</dbReference>
<evidence type="ECO:0000256" key="1">
    <source>
        <dbReference type="SAM" id="SignalP"/>
    </source>
</evidence>
<dbReference type="Proteomes" id="UP000005012">
    <property type="component" value="Chromosome"/>
</dbReference>
<organism evidence="2 3">
    <name type="scientific">Providencia stuartii (strain MRSN 2154)</name>
    <dbReference type="NCBI Taxonomy" id="1157951"/>
    <lineage>
        <taxon>Bacteria</taxon>
        <taxon>Pseudomonadati</taxon>
        <taxon>Pseudomonadota</taxon>
        <taxon>Gammaproteobacteria</taxon>
        <taxon>Enterobacterales</taxon>
        <taxon>Morganellaceae</taxon>
        <taxon>Providencia</taxon>
    </lineage>
</organism>
<evidence type="ECO:0000313" key="3">
    <source>
        <dbReference type="Proteomes" id="UP000005012"/>
    </source>
</evidence>
<accession>A0A140NH14</accession>
<dbReference type="HOGENOM" id="CLU_2143638_0_0_6"/>
<dbReference type="AlphaFoldDB" id="A0A140NH14"/>
<dbReference type="EMBL" id="CP003488">
    <property type="protein sequence ID" value="AFH92171.1"/>
    <property type="molecule type" value="Genomic_DNA"/>
</dbReference>